<dbReference type="Pfam" id="PF23455">
    <property type="entry name" value="DUF7129"/>
    <property type="match status" value="1"/>
</dbReference>
<evidence type="ECO:0000313" key="3">
    <source>
        <dbReference type="Proteomes" id="UP001595925"/>
    </source>
</evidence>
<name>A0ABD5QJ70_9EURY</name>
<keyword evidence="3" id="KW-1185">Reference proteome</keyword>
<dbReference type="EMBL" id="JBHSJG010000054">
    <property type="protein sequence ID" value="MFC4989725.1"/>
    <property type="molecule type" value="Genomic_DNA"/>
</dbReference>
<evidence type="ECO:0000259" key="1">
    <source>
        <dbReference type="Pfam" id="PF23455"/>
    </source>
</evidence>
<dbReference type="NCBIfam" id="NF033497">
    <property type="entry name" value="rubre_like_arch"/>
    <property type="match status" value="1"/>
</dbReference>
<dbReference type="Proteomes" id="UP001595925">
    <property type="component" value="Unassembled WGS sequence"/>
</dbReference>
<accession>A0ABD5QJ70</accession>
<dbReference type="SUPFAM" id="SSF57802">
    <property type="entry name" value="Rubredoxin-like"/>
    <property type="match status" value="1"/>
</dbReference>
<comment type="caution">
    <text evidence="2">The sequence shown here is derived from an EMBL/GenBank/DDBJ whole genome shotgun (WGS) entry which is preliminary data.</text>
</comment>
<dbReference type="RefSeq" id="WP_114576583.1">
    <property type="nucleotide sequence ID" value="NZ_JAIVEF010000004.1"/>
</dbReference>
<protein>
    <submittedName>
        <fullName evidence="2">Rubrerythrin-like domain-containing protein</fullName>
    </submittedName>
</protein>
<proteinExistence type="predicted"/>
<sequence>MVHQDPYTSDRSYYECRDCGSRATAERTPAACPDCGGRVRNIGVPRE</sequence>
<feature type="domain" description="DUF7129" evidence="1">
    <location>
        <begin position="4"/>
        <end position="47"/>
    </location>
</feature>
<evidence type="ECO:0000313" key="2">
    <source>
        <dbReference type="EMBL" id="MFC4989725.1"/>
    </source>
</evidence>
<organism evidence="2 3">
    <name type="scientific">Saliphagus infecundisoli</name>
    <dbReference type="NCBI Taxonomy" id="1849069"/>
    <lineage>
        <taxon>Archaea</taxon>
        <taxon>Methanobacteriati</taxon>
        <taxon>Methanobacteriota</taxon>
        <taxon>Stenosarchaea group</taxon>
        <taxon>Halobacteria</taxon>
        <taxon>Halobacteriales</taxon>
        <taxon>Natrialbaceae</taxon>
        <taxon>Saliphagus</taxon>
    </lineage>
</organism>
<reference evidence="2 3" key="1">
    <citation type="journal article" date="2019" name="Int. J. Syst. Evol. Microbiol.">
        <title>The Global Catalogue of Microorganisms (GCM) 10K type strain sequencing project: providing services to taxonomists for standard genome sequencing and annotation.</title>
        <authorList>
            <consortium name="The Broad Institute Genomics Platform"/>
            <consortium name="The Broad Institute Genome Sequencing Center for Infectious Disease"/>
            <person name="Wu L."/>
            <person name="Ma J."/>
        </authorList>
    </citation>
    <scope>NUCLEOTIDE SEQUENCE [LARGE SCALE GENOMIC DNA]</scope>
    <source>
        <strain evidence="2 3">CGMCC 1.15824</strain>
    </source>
</reference>
<dbReference type="Gene3D" id="2.20.28.30">
    <property type="entry name" value="RNA polymerase ii, chain L"/>
    <property type="match status" value="1"/>
</dbReference>
<gene>
    <name evidence="2" type="ORF">ACFPFO_18575</name>
</gene>
<dbReference type="InterPro" id="IPR055553">
    <property type="entry name" value="DUF7129"/>
</dbReference>
<dbReference type="AlphaFoldDB" id="A0ABD5QJ70"/>